<feature type="transmembrane region" description="Helical" evidence="1">
    <location>
        <begin position="28"/>
        <end position="50"/>
    </location>
</feature>
<accession>A0A1J4JNA4</accession>
<protein>
    <submittedName>
        <fullName evidence="2">Uncharacterized protein</fullName>
    </submittedName>
</protein>
<dbReference type="GeneID" id="94843655"/>
<sequence>MKYENEYYKKEKKGLDFMILFDFPRNPVYINLMLGGLFILISSLLFAPGYQIFPSYDYLPSDEMNPECGIISQIGYIINESYLNISYVINSDHPMTLNTAFNLFRIILDGIYYKEELRYMNIDQRFQYNQNYYGISYQLLQEGLTNLSIKCLDKHFYSKEIDVQTLERKSKYSVFHSNNSISNLCFSNNRKLLFLRNNIKFFTSMTHDYLTSFAIVNSSIDEFQMKNPHFQIMNKTVIDASQKTTFDLISKVLPTALVQAQNKNDFILNVDDESNNTDFINYIKSITGKSVQVVNRTLNDYCITENSFPFDNFINYTLFSSFKSKTIRNIEKHRNENGDILFLSNIGSKFINFDEAEELLGEKENVKILNLDNMTLEQKIIAASNAKLIFSLDDGNEVGIAAFMPDNSSLILFKEEDVEYSSAVDFVMSNKIKVIPLIYGKNHQNIPLTQFEKVLTDI</sequence>
<dbReference type="VEuPathDB" id="TrichDB:TRFO_33207"/>
<dbReference type="EMBL" id="MLAK01000968">
    <property type="protein sequence ID" value="OHT00178.1"/>
    <property type="molecule type" value="Genomic_DNA"/>
</dbReference>
<keyword evidence="1" id="KW-0472">Membrane</keyword>
<name>A0A1J4JNA4_9EUKA</name>
<keyword evidence="1" id="KW-1133">Transmembrane helix</keyword>
<keyword evidence="1" id="KW-0812">Transmembrane</keyword>
<evidence type="ECO:0000313" key="3">
    <source>
        <dbReference type="Proteomes" id="UP000179807"/>
    </source>
</evidence>
<reference evidence="2" key="1">
    <citation type="submission" date="2016-10" db="EMBL/GenBank/DDBJ databases">
        <authorList>
            <person name="Benchimol M."/>
            <person name="Almeida L.G."/>
            <person name="Vasconcelos A.T."/>
            <person name="Perreira-Neves A."/>
            <person name="Rosa I.A."/>
            <person name="Tasca T."/>
            <person name="Bogo M.R."/>
            <person name="de Souza W."/>
        </authorList>
    </citation>
    <scope>NUCLEOTIDE SEQUENCE [LARGE SCALE GENOMIC DNA]</scope>
    <source>
        <strain evidence="2">K</strain>
    </source>
</reference>
<keyword evidence="3" id="KW-1185">Reference proteome</keyword>
<evidence type="ECO:0000256" key="1">
    <source>
        <dbReference type="SAM" id="Phobius"/>
    </source>
</evidence>
<dbReference type="RefSeq" id="XP_068353314.1">
    <property type="nucleotide sequence ID" value="XM_068508951.1"/>
</dbReference>
<dbReference type="Proteomes" id="UP000179807">
    <property type="component" value="Unassembled WGS sequence"/>
</dbReference>
<gene>
    <name evidence="2" type="ORF">TRFO_33207</name>
</gene>
<evidence type="ECO:0000313" key="2">
    <source>
        <dbReference type="EMBL" id="OHT00178.1"/>
    </source>
</evidence>
<comment type="caution">
    <text evidence="2">The sequence shown here is derived from an EMBL/GenBank/DDBJ whole genome shotgun (WGS) entry which is preliminary data.</text>
</comment>
<dbReference type="AlphaFoldDB" id="A0A1J4JNA4"/>
<organism evidence="2 3">
    <name type="scientific">Tritrichomonas foetus</name>
    <dbReference type="NCBI Taxonomy" id="1144522"/>
    <lineage>
        <taxon>Eukaryota</taxon>
        <taxon>Metamonada</taxon>
        <taxon>Parabasalia</taxon>
        <taxon>Tritrichomonadida</taxon>
        <taxon>Tritrichomonadidae</taxon>
        <taxon>Tritrichomonas</taxon>
    </lineage>
</organism>
<proteinExistence type="predicted"/>